<protein>
    <submittedName>
        <fullName evidence="1">Uncharacterized protein</fullName>
    </submittedName>
</protein>
<gene>
    <name evidence="1" type="ORF">LFA_3022</name>
</gene>
<name>A0A098G8S8_9GAMM</name>
<dbReference type="AlphaFoldDB" id="A0A098G8S8"/>
<dbReference type="EMBL" id="LN614827">
    <property type="protein sequence ID" value="CEG58371.1"/>
    <property type="molecule type" value="Genomic_DNA"/>
</dbReference>
<dbReference type="STRING" id="1212491.LFA_3022"/>
<evidence type="ECO:0000313" key="1">
    <source>
        <dbReference type="EMBL" id="CEG58371.1"/>
    </source>
</evidence>
<organism evidence="1 2">
    <name type="scientific">Legionella fallonii LLAP-10</name>
    <dbReference type="NCBI Taxonomy" id="1212491"/>
    <lineage>
        <taxon>Bacteria</taxon>
        <taxon>Pseudomonadati</taxon>
        <taxon>Pseudomonadota</taxon>
        <taxon>Gammaproteobacteria</taxon>
        <taxon>Legionellales</taxon>
        <taxon>Legionellaceae</taxon>
        <taxon>Legionella</taxon>
    </lineage>
</organism>
<accession>A0A098G8S8</accession>
<dbReference type="KEGG" id="lfa:LFA_3022"/>
<dbReference type="Proteomes" id="UP000032430">
    <property type="component" value="Chromosome I"/>
</dbReference>
<sequence>MSNMPNNIDLLINEATLCLNETKSILSKLIQVSTDGEDSSDENKILTIQLVLQYRLSGEDALSFLLQMDHNLLYFLGIQPQHSAKINLDRLAYAVGNEDLKQILNVLAILAGSLSKIIARYKNSHASFTLKNKKPQKQHIMTKELSLLLAKQNQFLNILHKLDLDIKQLLKLQAIGPIFDYIAALRGPISQFYQAIMLGLEQAEQLYHQVNKEPLIDYQLNSLLKETERLLHLMPSTDNLHPNYPIKQFDHKMASEQLEQRAAAKRLRPFFG</sequence>
<evidence type="ECO:0000313" key="2">
    <source>
        <dbReference type="Proteomes" id="UP000032430"/>
    </source>
</evidence>
<proteinExistence type="predicted"/>
<reference evidence="2" key="1">
    <citation type="submission" date="2014-09" db="EMBL/GenBank/DDBJ databases">
        <authorList>
            <person name="Gomez-Valero L."/>
        </authorList>
    </citation>
    <scope>NUCLEOTIDE SEQUENCE [LARGE SCALE GENOMIC DNA]</scope>
    <source>
        <strain evidence="2">ATCC700992</strain>
    </source>
</reference>
<dbReference type="OrthoDB" id="5653857at2"/>
<keyword evidence="2" id="KW-1185">Reference proteome</keyword>
<dbReference type="HOGENOM" id="CLU_1022295_0_0_6"/>